<dbReference type="HOGENOM" id="CLU_2549732_0_0_1"/>
<protein>
    <submittedName>
        <fullName evidence="1">Uncharacterized protein</fullName>
    </submittedName>
</protein>
<dbReference type="AlphaFoldDB" id="A0A0E0DT76"/>
<evidence type="ECO:0000313" key="2">
    <source>
        <dbReference type="Proteomes" id="UP000008021"/>
    </source>
</evidence>
<dbReference type="Gramene" id="OMERI05G18710.1">
    <property type="protein sequence ID" value="OMERI05G18710.1"/>
    <property type="gene ID" value="OMERI05G18710"/>
</dbReference>
<proteinExistence type="predicted"/>
<organism evidence="1">
    <name type="scientific">Oryza meridionalis</name>
    <dbReference type="NCBI Taxonomy" id="40149"/>
    <lineage>
        <taxon>Eukaryota</taxon>
        <taxon>Viridiplantae</taxon>
        <taxon>Streptophyta</taxon>
        <taxon>Embryophyta</taxon>
        <taxon>Tracheophyta</taxon>
        <taxon>Spermatophyta</taxon>
        <taxon>Magnoliopsida</taxon>
        <taxon>Liliopsida</taxon>
        <taxon>Poales</taxon>
        <taxon>Poaceae</taxon>
        <taxon>BOP clade</taxon>
        <taxon>Oryzoideae</taxon>
        <taxon>Oryzeae</taxon>
        <taxon>Oryzinae</taxon>
        <taxon>Oryza</taxon>
    </lineage>
</organism>
<reference evidence="1" key="2">
    <citation type="submission" date="2018-05" db="EMBL/GenBank/DDBJ databases">
        <title>OmerRS3 (Oryza meridionalis Reference Sequence Version 3).</title>
        <authorList>
            <person name="Zhang J."/>
            <person name="Kudrna D."/>
            <person name="Lee S."/>
            <person name="Talag J."/>
            <person name="Welchert J."/>
            <person name="Wing R.A."/>
        </authorList>
    </citation>
    <scope>NUCLEOTIDE SEQUENCE [LARGE SCALE GENOMIC DNA]</scope>
    <source>
        <strain evidence="1">cv. OR44</strain>
    </source>
</reference>
<name>A0A0E0DT76_9ORYZ</name>
<accession>A0A0E0DT76</accession>
<keyword evidence="2" id="KW-1185">Reference proteome</keyword>
<dbReference type="Proteomes" id="UP000008021">
    <property type="component" value="Chromosome 5"/>
</dbReference>
<evidence type="ECO:0000313" key="1">
    <source>
        <dbReference type="EnsemblPlants" id="OMERI05G18710.1"/>
    </source>
</evidence>
<reference evidence="1" key="1">
    <citation type="submission" date="2015-04" db="UniProtKB">
        <authorList>
            <consortium name="EnsemblPlants"/>
        </authorList>
    </citation>
    <scope>IDENTIFICATION</scope>
</reference>
<dbReference type="EnsemblPlants" id="OMERI05G18710.1">
    <property type="protein sequence ID" value="OMERI05G18710.1"/>
    <property type="gene ID" value="OMERI05G18710"/>
</dbReference>
<sequence>AHTAVVAVAPRGGGRYGGGDDEEEAAAAAAARIWSCASEFVRGEWLRLAEWAEFLNVGPVQVQVVTVVLDDRRAHTHAWYSYD</sequence>